<name>A0AAD4BUH5_BOLED</name>
<accession>A0AAD4BUH5</accession>
<evidence type="ECO:0000259" key="1">
    <source>
        <dbReference type="Pfam" id="PF12770"/>
    </source>
</evidence>
<dbReference type="Proteomes" id="UP001194468">
    <property type="component" value="Unassembled WGS sequence"/>
</dbReference>
<dbReference type="Gene3D" id="1.25.40.10">
    <property type="entry name" value="Tetratricopeptide repeat domain"/>
    <property type="match status" value="5"/>
</dbReference>
<sequence>MDEGRSSQNTPYDGSVNSESITDQRVVITKLKAVDIATGFRRIPAGFYVIVIAGNEEYRTSIQPAWWDGRTTVCEWTDHVLLPVDLSCKVQFQIRASFEPRFVLGSGILLRRFIVPLSTLIKYNNTSVSISFLRKDTKALSPCSSLEITKKLVSLQEMNDLVAAVPTVTESDGSLSLAKSTDIGHECLLGYYKDGKAARLEEAIVQFQHVLEHCLVGHPARSAVLSNSAAARLARYQAKGADHDLDLSISLYQDALDLLPDEHPIHFTLLLNLAVALLSRFSKQNDVTDAIKSEKLLSRVRKASQPESFEHWISSFISQTLAAPNMASGTIGSRTGGQVISIRRVNWQLPFSFRQLDYVVEQCKQQNDPELLDEVISHHYHALAFYTVGHPEWDALQSSLALALLTRFEHRGLERDLAEAIQRWYDVLREMPVGRQDRPMTLNNIAFALTLRFRKGGNRNDLDDAIHLQREALLLRPVGHPDQAVSMDNLATTLLTLFEQDGNGNHLTEAIQLQREALLLRPPGRADRPTSLSNLATTLLTQFEESGDEGTLNEAIQLHREAVEFFAVGHPRRCTALHNLATALGARFEGFGDMKYLKDAIQLHREVLQLRPTGHPQRSDTLNNLAVAVMRKFEEGGDKRDIDEVVQLHYEALELFLVGNPHRSTALQNLASALCTRFSELGGDIGDVDDAIKLSRESLQLRPVGHPDRPSSLNGLAVALWTRFDHKGDQRDLEEATRLLRSDLESLPDGNPRRPVLLSSRAITLLEWFKQGGDRKNLDEAIQHHRDALSLTPARDPDRSRSLMNLAVTLIQSFGRTLHQRAVHEAVDYLREALDLCPIGHPHRSMALSNLAVALLLQSRFLGVDDNSMGDVDEIMGLHREALSLVPTGHVDRSLVLQHLAHASVRLGNNQQVLDEAIQLEREALELAGHRHRVGALMDLAKSLWMRFMHGGDEQDFGEPLELCEAALVDCPPSDPRQAEVHLTVASIHLGVYEAKNLEEYLHSAMRHFDTATSFKPGNISLRVAASIMWARAADSLQHASALDAYSRSLQLLDSYISMAASPSSRHFSMKNFPTNLPVDAASCALRRGDISRAVELVEQGRALLWTQMARFRTPLDDLCLRRPSAEPLIKRFQELGDLLNQQSVDLDNLPSTGNLRKLEEEVNVRRYNDLLDDWTQVVEQIRAFEGFSRFLLPPLNISCDAIIVLRDESPFHVSLPTTLERLNVIADQLRNETTSSTTAQDRLEFISGVWRPQVSQPEQKTPNDNEEILLDPSILSRPKVSHVIIEVLRELWDTVVSPVIAEIETILKKGSRIWWCPTSIFTAFPLHAAGQYRRGGRDLDRLYVSSYTPSLSALIKARKGRGGSPQGPVHFSAIVQAKPAGSYQELLFADREADMVEGFLPPPPATVFTKLASSASTRDEALCTLQTNHWIHFSCHGKQDFEAPFNSHLAMADAELSLLDIIHADLSNHEFAFLSACQTAVGDKTTPDEMIHLAAGLQFTGVKSVVGTLWTISDAIAYMLVPEFYKEFCAGGVMDCTKAARALHRGILALAKKKVPLEERIMFIHIGI</sequence>
<dbReference type="InterPro" id="IPR011990">
    <property type="entry name" value="TPR-like_helical_dom_sf"/>
</dbReference>
<dbReference type="Pfam" id="PF12770">
    <property type="entry name" value="CHAT"/>
    <property type="match status" value="1"/>
</dbReference>
<dbReference type="Pfam" id="PF13374">
    <property type="entry name" value="TPR_10"/>
    <property type="match status" value="1"/>
</dbReference>
<evidence type="ECO:0000313" key="2">
    <source>
        <dbReference type="EMBL" id="KAF8439693.1"/>
    </source>
</evidence>
<protein>
    <submittedName>
        <fullName evidence="2">CHAT domain-containing protein</fullName>
    </submittedName>
</protein>
<dbReference type="PANTHER" id="PTHR19959:SF119">
    <property type="entry name" value="FUNGAL LIPASE-LIKE DOMAIN-CONTAINING PROTEIN"/>
    <property type="match status" value="1"/>
</dbReference>
<dbReference type="SUPFAM" id="SSF81901">
    <property type="entry name" value="HCP-like"/>
    <property type="match status" value="1"/>
</dbReference>
<dbReference type="PANTHER" id="PTHR19959">
    <property type="entry name" value="KINESIN LIGHT CHAIN"/>
    <property type="match status" value="1"/>
</dbReference>
<reference evidence="2" key="2">
    <citation type="journal article" date="2020" name="Nat. Commun.">
        <title>Large-scale genome sequencing of mycorrhizal fungi provides insights into the early evolution of symbiotic traits.</title>
        <authorList>
            <person name="Miyauchi S."/>
            <person name="Kiss E."/>
            <person name="Kuo A."/>
            <person name="Drula E."/>
            <person name="Kohler A."/>
            <person name="Sanchez-Garcia M."/>
            <person name="Morin E."/>
            <person name="Andreopoulos B."/>
            <person name="Barry K.W."/>
            <person name="Bonito G."/>
            <person name="Buee M."/>
            <person name="Carver A."/>
            <person name="Chen C."/>
            <person name="Cichocki N."/>
            <person name="Clum A."/>
            <person name="Culley D."/>
            <person name="Crous P.W."/>
            <person name="Fauchery L."/>
            <person name="Girlanda M."/>
            <person name="Hayes R.D."/>
            <person name="Keri Z."/>
            <person name="LaButti K."/>
            <person name="Lipzen A."/>
            <person name="Lombard V."/>
            <person name="Magnuson J."/>
            <person name="Maillard F."/>
            <person name="Murat C."/>
            <person name="Nolan M."/>
            <person name="Ohm R.A."/>
            <person name="Pangilinan J."/>
            <person name="Pereira M.F."/>
            <person name="Perotto S."/>
            <person name="Peter M."/>
            <person name="Pfister S."/>
            <person name="Riley R."/>
            <person name="Sitrit Y."/>
            <person name="Stielow J.B."/>
            <person name="Szollosi G."/>
            <person name="Zifcakova L."/>
            <person name="Stursova M."/>
            <person name="Spatafora J.W."/>
            <person name="Tedersoo L."/>
            <person name="Vaario L.M."/>
            <person name="Yamada A."/>
            <person name="Yan M."/>
            <person name="Wang P."/>
            <person name="Xu J."/>
            <person name="Bruns T."/>
            <person name="Baldrian P."/>
            <person name="Vilgalys R."/>
            <person name="Dunand C."/>
            <person name="Henrissat B."/>
            <person name="Grigoriev I.V."/>
            <person name="Hibbett D."/>
            <person name="Nagy L.G."/>
            <person name="Martin F.M."/>
        </authorList>
    </citation>
    <scope>NUCLEOTIDE SEQUENCE</scope>
    <source>
        <strain evidence="2">BED1</strain>
    </source>
</reference>
<dbReference type="SUPFAM" id="SSF48452">
    <property type="entry name" value="TPR-like"/>
    <property type="match status" value="1"/>
</dbReference>
<dbReference type="EMBL" id="WHUW01000013">
    <property type="protein sequence ID" value="KAF8439693.1"/>
    <property type="molecule type" value="Genomic_DNA"/>
</dbReference>
<dbReference type="InterPro" id="IPR024983">
    <property type="entry name" value="CHAT_dom"/>
</dbReference>
<keyword evidence="3" id="KW-1185">Reference proteome</keyword>
<gene>
    <name evidence="2" type="ORF">L210DRAFT_3645703</name>
</gene>
<comment type="caution">
    <text evidence="2">The sequence shown here is derived from an EMBL/GenBank/DDBJ whole genome shotgun (WGS) entry which is preliminary data.</text>
</comment>
<feature type="domain" description="CHAT" evidence="1">
    <location>
        <begin position="1288"/>
        <end position="1555"/>
    </location>
</feature>
<proteinExistence type="predicted"/>
<evidence type="ECO:0000313" key="3">
    <source>
        <dbReference type="Proteomes" id="UP001194468"/>
    </source>
</evidence>
<reference evidence="2" key="1">
    <citation type="submission" date="2019-10" db="EMBL/GenBank/DDBJ databases">
        <authorList>
            <consortium name="DOE Joint Genome Institute"/>
            <person name="Kuo A."/>
            <person name="Miyauchi S."/>
            <person name="Kiss E."/>
            <person name="Drula E."/>
            <person name="Kohler A."/>
            <person name="Sanchez-Garcia M."/>
            <person name="Andreopoulos B."/>
            <person name="Barry K.W."/>
            <person name="Bonito G."/>
            <person name="Buee M."/>
            <person name="Carver A."/>
            <person name="Chen C."/>
            <person name="Cichocki N."/>
            <person name="Clum A."/>
            <person name="Culley D."/>
            <person name="Crous P.W."/>
            <person name="Fauchery L."/>
            <person name="Girlanda M."/>
            <person name="Hayes R."/>
            <person name="Keri Z."/>
            <person name="LaButti K."/>
            <person name="Lipzen A."/>
            <person name="Lombard V."/>
            <person name="Magnuson J."/>
            <person name="Maillard F."/>
            <person name="Morin E."/>
            <person name="Murat C."/>
            <person name="Nolan M."/>
            <person name="Ohm R."/>
            <person name="Pangilinan J."/>
            <person name="Pereira M."/>
            <person name="Perotto S."/>
            <person name="Peter M."/>
            <person name="Riley R."/>
            <person name="Sitrit Y."/>
            <person name="Stielow B."/>
            <person name="Szollosi G."/>
            <person name="Zifcakova L."/>
            <person name="Stursova M."/>
            <person name="Spatafora J.W."/>
            <person name="Tedersoo L."/>
            <person name="Vaario L.-M."/>
            <person name="Yamada A."/>
            <person name="Yan M."/>
            <person name="Wang P."/>
            <person name="Xu J."/>
            <person name="Bruns T."/>
            <person name="Baldrian P."/>
            <person name="Vilgalys R."/>
            <person name="Henrissat B."/>
            <person name="Grigoriev I.V."/>
            <person name="Hibbett D."/>
            <person name="Nagy L.G."/>
            <person name="Martin F.M."/>
        </authorList>
    </citation>
    <scope>NUCLEOTIDE SEQUENCE</scope>
    <source>
        <strain evidence="2">BED1</strain>
    </source>
</reference>
<organism evidence="2 3">
    <name type="scientific">Boletus edulis BED1</name>
    <dbReference type="NCBI Taxonomy" id="1328754"/>
    <lineage>
        <taxon>Eukaryota</taxon>
        <taxon>Fungi</taxon>
        <taxon>Dikarya</taxon>
        <taxon>Basidiomycota</taxon>
        <taxon>Agaricomycotina</taxon>
        <taxon>Agaricomycetes</taxon>
        <taxon>Agaricomycetidae</taxon>
        <taxon>Boletales</taxon>
        <taxon>Boletineae</taxon>
        <taxon>Boletaceae</taxon>
        <taxon>Boletoideae</taxon>
        <taxon>Boletus</taxon>
    </lineage>
</organism>